<dbReference type="EMBL" id="JBHSTI010000008">
    <property type="protein sequence ID" value="MFC6237374.1"/>
    <property type="molecule type" value="Genomic_DNA"/>
</dbReference>
<dbReference type="PANTHER" id="PTHR43303:SF4">
    <property type="entry name" value="NADPH DEHYDROGENASE C23G7.10C-RELATED"/>
    <property type="match status" value="1"/>
</dbReference>
<accession>A0ABW1SYP2</accession>
<comment type="caution">
    <text evidence="7">The sequence shown here is derived from an EMBL/GenBank/DDBJ whole genome shotgun (WGS) entry which is preliminary data.</text>
</comment>
<dbReference type="InterPro" id="IPR044152">
    <property type="entry name" value="YqjM-like"/>
</dbReference>
<dbReference type="Pfam" id="PF00724">
    <property type="entry name" value="Oxidored_FMN"/>
    <property type="match status" value="1"/>
</dbReference>
<keyword evidence="4" id="KW-0521">NADP</keyword>
<evidence type="ECO:0000256" key="4">
    <source>
        <dbReference type="ARBA" id="ARBA00022857"/>
    </source>
</evidence>
<dbReference type="Proteomes" id="UP001596138">
    <property type="component" value="Unassembled WGS sequence"/>
</dbReference>
<evidence type="ECO:0000313" key="8">
    <source>
        <dbReference type="Proteomes" id="UP001596138"/>
    </source>
</evidence>
<dbReference type="PANTHER" id="PTHR43303">
    <property type="entry name" value="NADPH DEHYDROGENASE C23G7.10C-RELATED"/>
    <property type="match status" value="1"/>
</dbReference>
<evidence type="ECO:0000256" key="2">
    <source>
        <dbReference type="ARBA" id="ARBA00022630"/>
    </source>
</evidence>
<keyword evidence="5" id="KW-0560">Oxidoreductase</keyword>
<evidence type="ECO:0000256" key="5">
    <source>
        <dbReference type="ARBA" id="ARBA00023002"/>
    </source>
</evidence>
<organism evidence="7 8">
    <name type="scientific">Longivirga aurantiaca</name>
    <dbReference type="NCBI Taxonomy" id="1837743"/>
    <lineage>
        <taxon>Bacteria</taxon>
        <taxon>Bacillati</taxon>
        <taxon>Actinomycetota</taxon>
        <taxon>Actinomycetes</taxon>
        <taxon>Sporichthyales</taxon>
        <taxon>Sporichthyaceae</taxon>
        <taxon>Longivirga</taxon>
    </lineage>
</organism>
<evidence type="ECO:0000256" key="3">
    <source>
        <dbReference type="ARBA" id="ARBA00022643"/>
    </source>
</evidence>
<dbReference type="RefSeq" id="WP_386764615.1">
    <property type="nucleotide sequence ID" value="NZ_JBHSTI010000008.1"/>
</dbReference>
<protein>
    <submittedName>
        <fullName evidence="7">NADH:flavin oxidoreductase/NADH oxidase</fullName>
    </submittedName>
</protein>
<evidence type="ECO:0000256" key="1">
    <source>
        <dbReference type="ARBA" id="ARBA00001917"/>
    </source>
</evidence>
<dbReference type="InterPro" id="IPR001155">
    <property type="entry name" value="OxRdtase_FMN_N"/>
</dbReference>
<dbReference type="CDD" id="cd02932">
    <property type="entry name" value="OYE_YqiM_FMN"/>
    <property type="match status" value="1"/>
</dbReference>
<evidence type="ECO:0000313" key="7">
    <source>
        <dbReference type="EMBL" id="MFC6237374.1"/>
    </source>
</evidence>
<dbReference type="InterPro" id="IPR013785">
    <property type="entry name" value="Aldolase_TIM"/>
</dbReference>
<name>A0ABW1SYP2_9ACTN</name>
<dbReference type="SUPFAM" id="SSF51395">
    <property type="entry name" value="FMN-linked oxidoreductases"/>
    <property type="match status" value="1"/>
</dbReference>
<dbReference type="Gene3D" id="3.20.20.70">
    <property type="entry name" value="Aldolase class I"/>
    <property type="match status" value="1"/>
</dbReference>
<keyword evidence="2" id="KW-0285">Flavoprotein</keyword>
<evidence type="ECO:0000259" key="6">
    <source>
        <dbReference type="Pfam" id="PF00724"/>
    </source>
</evidence>
<gene>
    <name evidence="7" type="ORF">ACFQGU_05765</name>
</gene>
<keyword evidence="3" id="KW-0288">FMN</keyword>
<proteinExistence type="predicted"/>
<sequence>MSQLFAPITLRGTTFANRVWVSPMCQYSSVEGFPTTWHLPHLGALATGRPGLLLTEATAVTPEGRISPEDLGLWSDGHAQAIAPLVDFAHGQGVPFGIQLAHAGRKASTWSPWKGHGSVPEADGGWQTIAPSAVAFGDFAVPRAMAEHHLDAIREGFVAAARRAHRIGVDTVEIHAAHGYLLHEFLSPLSNLREDEYGGSLENRMRFPLEIVEAVRAAWPDDKPLLFRVSATDWVDGGWDVESTVVLAGELRARGVDLVDVSSAGLHHDQKIEVGPGYQVPFAAQVRAEAGIPTGAVGLITEPHQAESIVAEGSADVVLLARALLREPRWPLLAAHTLGADIAWPEQYQRAQPR</sequence>
<keyword evidence="8" id="KW-1185">Reference proteome</keyword>
<feature type="domain" description="NADH:flavin oxidoreductase/NADH oxidase N-terminal" evidence="6">
    <location>
        <begin position="3"/>
        <end position="336"/>
    </location>
</feature>
<reference evidence="8" key="1">
    <citation type="journal article" date="2019" name="Int. J. Syst. Evol. Microbiol.">
        <title>The Global Catalogue of Microorganisms (GCM) 10K type strain sequencing project: providing services to taxonomists for standard genome sequencing and annotation.</title>
        <authorList>
            <consortium name="The Broad Institute Genomics Platform"/>
            <consortium name="The Broad Institute Genome Sequencing Center for Infectious Disease"/>
            <person name="Wu L."/>
            <person name="Ma J."/>
        </authorList>
    </citation>
    <scope>NUCLEOTIDE SEQUENCE [LARGE SCALE GENOMIC DNA]</scope>
    <source>
        <strain evidence="8">CGMCC 4.7317</strain>
    </source>
</reference>
<comment type="cofactor">
    <cofactor evidence="1">
        <name>FMN</name>
        <dbReference type="ChEBI" id="CHEBI:58210"/>
    </cofactor>
</comment>